<evidence type="ECO:0000256" key="8">
    <source>
        <dbReference type="ARBA" id="ARBA00023152"/>
    </source>
</evidence>
<dbReference type="PRINTS" id="PR00475">
    <property type="entry name" value="HEXOKINASE"/>
</dbReference>
<evidence type="ECO:0000256" key="9">
    <source>
        <dbReference type="ARBA" id="ARBA00044613"/>
    </source>
</evidence>
<evidence type="ECO:0000256" key="6">
    <source>
        <dbReference type="ARBA" id="ARBA00022777"/>
    </source>
</evidence>
<protein>
    <recommendedName>
        <fullName evidence="12">Phosphotransferase</fullName>
        <ecNumber evidence="12">2.7.1.-</ecNumber>
    </recommendedName>
</protein>
<evidence type="ECO:0000256" key="4">
    <source>
        <dbReference type="ARBA" id="ARBA00022679"/>
    </source>
</evidence>
<comment type="catalytic activity">
    <reaction evidence="9">
        <text>a D-hexose + ATP = a D-hexose 6-phosphate + ADP + H(+)</text>
        <dbReference type="Rhea" id="RHEA:22740"/>
        <dbReference type="ChEBI" id="CHEBI:4194"/>
        <dbReference type="ChEBI" id="CHEBI:15378"/>
        <dbReference type="ChEBI" id="CHEBI:30616"/>
        <dbReference type="ChEBI" id="CHEBI:229467"/>
        <dbReference type="ChEBI" id="CHEBI:456216"/>
        <dbReference type="EC" id="2.7.1.1"/>
    </reaction>
    <physiologicalReaction direction="left-to-right" evidence="9">
        <dbReference type="Rhea" id="RHEA:22741"/>
    </physiologicalReaction>
</comment>
<dbReference type="GO" id="GO:0008865">
    <property type="term" value="F:fructokinase activity"/>
    <property type="evidence" value="ECO:0007669"/>
    <property type="project" value="TreeGrafter"/>
</dbReference>
<reference evidence="15" key="1">
    <citation type="submission" date="2019-11" db="EMBL/GenBank/DDBJ databases">
        <title>The nuclear and mitochondrial genomes of Frieseomelitta varia - a highly eusocial stingless bee (Meliponini) with a permanently sterile worker caste.</title>
        <authorList>
            <person name="Freitas F.C.P."/>
            <person name="Lourenco A.P."/>
            <person name="Nunes F.M.F."/>
            <person name="Paschoal A.R."/>
            <person name="Abreu F.C.P."/>
            <person name="Barbin F.O."/>
            <person name="Bataglia L."/>
            <person name="Cardoso-Junior C.A.M."/>
            <person name="Cervoni M.S."/>
            <person name="Silva S.R."/>
            <person name="Dalarmi F."/>
            <person name="Del Lama M.A."/>
            <person name="Depintor T.S."/>
            <person name="Ferreira K.M."/>
            <person name="Goria P.S."/>
            <person name="Jaskot M.C."/>
            <person name="Lago D.C."/>
            <person name="Luna-Lucena D."/>
            <person name="Moda L.M."/>
            <person name="Nascimento L."/>
            <person name="Pedrino M."/>
            <person name="Rabico F.O."/>
            <person name="Sanches F.C."/>
            <person name="Santos D.E."/>
            <person name="Santos C.G."/>
            <person name="Vieira J."/>
            <person name="Lopes T.F."/>
            <person name="Barchuk A.R."/>
            <person name="Hartfelder K."/>
            <person name="Simoes Z.L.P."/>
            <person name="Bitondi M.M.G."/>
            <person name="Pinheiro D.G."/>
        </authorList>
    </citation>
    <scope>NUCLEOTIDE SEQUENCE</scope>
    <source>
        <strain evidence="15">USP_RPSP 00005682</strain>
        <tissue evidence="15">Whole individual</tissue>
    </source>
</reference>
<evidence type="ECO:0000256" key="11">
    <source>
        <dbReference type="ARBA" id="ARBA00048160"/>
    </source>
</evidence>
<keyword evidence="16" id="KW-1185">Reference proteome</keyword>
<dbReference type="GO" id="GO:0005536">
    <property type="term" value="F:D-glucose binding"/>
    <property type="evidence" value="ECO:0007669"/>
    <property type="project" value="InterPro"/>
</dbReference>
<dbReference type="SUPFAM" id="SSF53067">
    <property type="entry name" value="Actin-like ATPase domain"/>
    <property type="match status" value="2"/>
</dbReference>
<dbReference type="InterPro" id="IPR001312">
    <property type="entry name" value="Hexokinase"/>
</dbReference>
<dbReference type="AlphaFoldDB" id="A0A833S8L5"/>
<dbReference type="Gene3D" id="3.40.367.20">
    <property type="match status" value="1"/>
</dbReference>
<dbReference type="GO" id="GO:0004340">
    <property type="term" value="F:glucokinase activity"/>
    <property type="evidence" value="ECO:0007669"/>
    <property type="project" value="TreeGrafter"/>
</dbReference>
<dbReference type="GO" id="GO:0005829">
    <property type="term" value="C:cytosol"/>
    <property type="evidence" value="ECO:0007669"/>
    <property type="project" value="TreeGrafter"/>
</dbReference>
<accession>A0A833S8L5</accession>
<comment type="pathway">
    <text evidence="1">Carbohydrate degradation; glycolysis; D-glyceraldehyde 3-phosphate and glycerone phosphate from D-glucose: step 1/4.</text>
</comment>
<evidence type="ECO:0000256" key="7">
    <source>
        <dbReference type="ARBA" id="ARBA00022840"/>
    </source>
</evidence>
<dbReference type="GO" id="GO:0001678">
    <property type="term" value="P:intracellular glucose homeostasis"/>
    <property type="evidence" value="ECO:0007669"/>
    <property type="project" value="InterPro"/>
</dbReference>
<dbReference type="InterPro" id="IPR022672">
    <property type="entry name" value="Hexokinase_N"/>
</dbReference>
<evidence type="ECO:0000256" key="2">
    <source>
        <dbReference type="ARBA" id="ARBA00005028"/>
    </source>
</evidence>
<dbReference type="EC" id="2.7.1.-" evidence="12"/>
<comment type="catalytic activity">
    <reaction evidence="10">
        <text>D-fructose + ATP = D-fructose 6-phosphate + ADP + H(+)</text>
        <dbReference type="Rhea" id="RHEA:16125"/>
        <dbReference type="ChEBI" id="CHEBI:15378"/>
        <dbReference type="ChEBI" id="CHEBI:30616"/>
        <dbReference type="ChEBI" id="CHEBI:37721"/>
        <dbReference type="ChEBI" id="CHEBI:61527"/>
        <dbReference type="ChEBI" id="CHEBI:456216"/>
        <dbReference type="EC" id="2.7.1.1"/>
    </reaction>
    <physiologicalReaction direction="left-to-right" evidence="10">
        <dbReference type="Rhea" id="RHEA:16126"/>
    </physiologicalReaction>
</comment>
<evidence type="ECO:0000256" key="5">
    <source>
        <dbReference type="ARBA" id="ARBA00022741"/>
    </source>
</evidence>
<dbReference type="CDD" id="cd24019">
    <property type="entry name" value="ASKHA_NBD_HK_meta"/>
    <property type="match status" value="1"/>
</dbReference>
<dbReference type="Gene3D" id="3.30.420.40">
    <property type="match status" value="1"/>
</dbReference>
<feature type="domain" description="Hexokinase N-terminal" evidence="13">
    <location>
        <begin position="184"/>
        <end position="370"/>
    </location>
</feature>
<dbReference type="GO" id="GO:0006096">
    <property type="term" value="P:glycolytic process"/>
    <property type="evidence" value="ECO:0007669"/>
    <property type="project" value="UniProtKB-UniPathway"/>
</dbReference>
<dbReference type="UniPathway" id="UPA00242"/>
<feature type="domain" description="Hexokinase C-terminal" evidence="14">
    <location>
        <begin position="379"/>
        <end position="612"/>
    </location>
</feature>
<evidence type="ECO:0000313" key="15">
    <source>
        <dbReference type="EMBL" id="KAF3428927.1"/>
    </source>
</evidence>
<evidence type="ECO:0000313" key="16">
    <source>
        <dbReference type="Proteomes" id="UP000655588"/>
    </source>
</evidence>
<dbReference type="EMBL" id="WNWW01000191">
    <property type="protein sequence ID" value="KAF3428927.1"/>
    <property type="molecule type" value="Genomic_DNA"/>
</dbReference>
<keyword evidence="6 12" id="KW-0418">Kinase</keyword>
<dbReference type="GO" id="GO:0005739">
    <property type="term" value="C:mitochondrion"/>
    <property type="evidence" value="ECO:0007669"/>
    <property type="project" value="TreeGrafter"/>
</dbReference>
<organism evidence="15 16">
    <name type="scientific">Frieseomelitta varia</name>
    <dbReference type="NCBI Taxonomy" id="561572"/>
    <lineage>
        <taxon>Eukaryota</taxon>
        <taxon>Metazoa</taxon>
        <taxon>Ecdysozoa</taxon>
        <taxon>Arthropoda</taxon>
        <taxon>Hexapoda</taxon>
        <taxon>Insecta</taxon>
        <taxon>Pterygota</taxon>
        <taxon>Neoptera</taxon>
        <taxon>Endopterygota</taxon>
        <taxon>Hymenoptera</taxon>
        <taxon>Apocrita</taxon>
        <taxon>Aculeata</taxon>
        <taxon>Apoidea</taxon>
        <taxon>Anthophila</taxon>
        <taxon>Apidae</taxon>
        <taxon>Frieseomelitta</taxon>
    </lineage>
</organism>
<dbReference type="PANTHER" id="PTHR19443:SF54">
    <property type="entry name" value="PHOSPHOTRANSFERASE"/>
    <property type="match status" value="1"/>
</dbReference>
<dbReference type="InterPro" id="IPR022673">
    <property type="entry name" value="Hexokinase_C"/>
</dbReference>
<dbReference type="FunFam" id="3.40.367.20:FF:000005">
    <property type="entry name" value="Phosphotransferase"/>
    <property type="match status" value="1"/>
</dbReference>
<evidence type="ECO:0000256" key="1">
    <source>
        <dbReference type="ARBA" id="ARBA00004888"/>
    </source>
</evidence>
<evidence type="ECO:0000259" key="13">
    <source>
        <dbReference type="Pfam" id="PF00349"/>
    </source>
</evidence>
<comment type="similarity">
    <text evidence="3 12">Belongs to the hexokinase family.</text>
</comment>
<keyword evidence="7 12" id="KW-0067">ATP-binding</keyword>
<dbReference type="Proteomes" id="UP000655588">
    <property type="component" value="Unassembled WGS sequence"/>
</dbReference>
<dbReference type="Pfam" id="PF00349">
    <property type="entry name" value="Hexokinase_1"/>
    <property type="match status" value="1"/>
</dbReference>
<proteinExistence type="inferred from homology"/>
<comment type="catalytic activity">
    <reaction evidence="11">
        <text>D-glucose + ATP = D-glucose 6-phosphate + ADP + H(+)</text>
        <dbReference type="Rhea" id="RHEA:17825"/>
        <dbReference type="ChEBI" id="CHEBI:4167"/>
        <dbReference type="ChEBI" id="CHEBI:15378"/>
        <dbReference type="ChEBI" id="CHEBI:30616"/>
        <dbReference type="ChEBI" id="CHEBI:61548"/>
        <dbReference type="ChEBI" id="CHEBI:456216"/>
        <dbReference type="EC" id="2.7.1.1"/>
    </reaction>
    <physiologicalReaction direction="left-to-right" evidence="11">
        <dbReference type="Rhea" id="RHEA:17826"/>
    </physiologicalReaction>
</comment>
<evidence type="ECO:0000259" key="14">
    <source>
        <dbReference type="Pfam" id="PF03727"/>
    </source>
</evidence>
<evidence type="ECO:0000256" key="12">
    <source>
        <dbReference type="RuleBase" id="RU362007"/>
    </source>
</evidence>
<dbReference type="Pfam" id="PF03727">
    <property type="entry name" value="Hexokinase_2"/>
    <property type="match status" value="1"/>
</dbReference>
<keyword evidence="8 12" id="KW-0324">Glycolysis</keyword>
<dbReference type="PROSITE" id="PS00378">
    <property type="entry name" value="HEXOKINASE_1"/>
    <property type="match status" value="1"/>
</dbReference>
<dbReference type="PROSITE" id="PS51748">
    <property type="entry name" value="HEXOKINASE_2"/>
    <property type="match status" value="1"/>
</dbReference>
<dbReference type="GO" id="GO:0006006">
    <property type="term" value="P:glucose metabolic process"/>
    <property type="evidence" value="ECO:0007669"/>
    <property type="project" value="TreeGrafter"/>
</dbReference>
<dbReference type="InterPro" id="IPR019807">
    <property type="entry name" value="Hexokinase_BS"/>
</dbReference>
<dbReference type="UniPathway" id="UPA00109">
    <property type="reaction ID" value="UER00180"/>
</dbReference>
<comment type="caution">
    <text evidence="15">The sequence shown here is derived from an EMBL/GenBank/DDBJ whole genome shotgun (WGS) entry which is preliminary data.</text>
</comment>
<gene>
    <name evidence="15" type="ORF">E2986_11773</name>
</gene>
<dbReference type="InterPro" id="IPR043129">
    <property type="entry name" value="ATPase_NBD"/>
</dbReference>
<keyword evidence="4 12" id="KW-0808">Transferase</keyword>
<comment type="pathway">
    <text evidence="2">Carbohydrate metabolism; hexose metabolism.</text>
</comment>
<evidence type="ECO:0000256" key="3">
    <source>
        <dbReference type="ARBA" id="ARBA00009225"/>
    </source>
</evidence>
<dbReference type="PANTHER" id="PTHR19443">
    <property type="entry name" value="HEXOKINASE"/>
    <property type="match status" value="1"/>
</dbReference>
<dbReference type="GO" id="GO:0005524">
    <property type="term" value="F:ATP binding"/>
    <property type="evidence" value="ECO:0007669"/>
    <property type="project" value="UniProtKB-UniRule"/>
</dbReference>
<name>A0A833S8L5_9HYME</name>
<keyword evidence="5 12" id="KW-0547">Nucleotide-binding</keyword>
<sequence>MRTCNAPRLLSSFTEFESITELPKKMKTCGYMWEKRIGKIRVQLHVRRTLQNSNVIIVTSRTYSRHIFFCTLLDFAIDDSLLPPLVLPHICQTLWYAKNETRSSADLACQTGSSTFMSLMSTPKLKFIFSFSALYSLKNRMSARRLFAIGNMVVPTEHALNEAIQVAPLVLSDDVKRQKIVQKLARLQFSASTVRKIQDVFVSEMNKGIHQQPSSLQMENTYVPELLDGTEEGLYLALDLGGTNFRILLLELAHGTPIREKVKKYHISSDLRVGSGIRLFDYLAECVSDFVIAHGLQDVELPLGFTFSFPMIQHSLDIGILVTWTKTFNCPDVVNEDAVKLLREALDRRGDTKVKVMAILNDTTGTLVQGSTLDHDTAIGLILGTGSNACYLERADRVEHWETERHGEREVIIDIEWGAFGDNGVLDFIKTDYDRENDANSLIVNSFTFEKYISGKYLGEIVRVVLAKLTKEGLLFIGDHTPGSLLVPGNLTTDLISDIEQDSVDGGDSNTKEILMKFGIVPDEEDIKIVQYVCEVVSNRAALLVSICLAVLLKRIDKKNVTIAVDGSLYKHHPRLETWIKQYIPLLAPDHKFKMIHAEDGSGKGAALVAAIAQRLHERLG</sequence>
<dbReference type="FunFam" id="3.30.420.40:FF:000805">
    <property type="entry name" value="Hexokinase-2"/>
    <property type="match status" value="1"/>
</dbReference>
<evidence type="ECO:0000256" key="10">
    <source>
        <dbReference type="ARBA" id="ARBA00047905"/>
    </source>
</evidence>